<dbReference type="EMBL" id="UOGE01000015">
    <property type="protein sequence ID" value="VAX16782.1"/>
    <property type="molecule type" value="Genomic_DNA"/>
</dbReference>
<dbReference type="GO" id="GO:0046914">
    <property type="term" value="F:transition metal ion binding"/>
    <property type="evidence" value="ECO:0007669"/>
    <property type="project" value="TreeGrafter"/>
</dbReference>
<dbReference type="Pfam" id="PF25975">
    <property type="entry name" value="CzcB_C"/>
    <property type="match status" value="1"/>
</dbReference>
<evidence type="ECO:0000313" key="8">
    <source>
        <dbReference type="EMBL" id="VAX16782.1"/>
    </source>
</evidence>
<evidence type="ECO:0000259" key="5">
    <source>
        <dbReference type="Pfam" id="PF25954"/>
    </source>
</evidence>
<comment type="similarity">
    <text evidence="1">Belongs to the membrane fusion protein (MFP) (TC 8.A.1) family.</text>
</comment>
<keyword evidence="2" id="KW-0813">Transport</keyword>
<evidence type="ECO:0000256" key="1">
    <source>
        <dbReference type="ARBA" id="ARBA00009477"/>
    </source>
</evidence>
<evidence type="ECO:0000259" key="4">
    <source>
        <dbReference type="Pfam" id="PF25893"/>
    </source>
</evidence>
<dbReference type="InterPro" id="IPR058648">
    <property type="entry name" value="HH_CzcB-like"/>
</dbReference>
<dbReference type="GO" id="GO:0060003">
    <property type="term" value="P:copper ion export"/>
    <property type="evidence" value="ECO:0007669"/>
    <property type="project" value="TreeGrafter"/>
</dbReference>
<dbReference type="GO" id="GO:0016020">
    <property type="term" value="C:membrane"/>
    <property type="evidence" value="ECO:0007669"/>
    <property type="project" value="InterPro"/>
</dbReference>
<gene>
    <name evidence="8" type="ORF">MNBD_NITROSPINAE02-1427</name>
</gene>
<dbReference type="Pfam" id="PF25954">
    <property type="entry name" value="Beta-barrel_RND_2"/>
    <property type="match status" value="1"/>
</dbReference>
<dbReference type="InterPro" id="IPR058649">
    <property type="entry name" value="CzcB_C"/>
</dbReference>
<dbReference type="GO" id="GO:0030288">
    <property type="term" value="C:outer membrane-bounded periplasmic space"/>
    <property type="evidence" value="ECO:0007669"/>
    <property type="project" value="TreeGrafter"/>
</dbReference>
<proteinExistence type="inferred from homology"/>
<dbReference type="InterPro" id="IPR058647">
    <property type="entry name" value="BSH_CzcB-like"/>
</dbReference>
<feature type="compositionally biased region" description="Basic and acidic residues" evidence="3">
    <location>
        <begin position="40"/>
        <end position="104"/>
    </location>
</feature>
<name>A0A3B1BKY5_9ZZZZ</name>
<dbReference type="AlphaFoldDB" id="A0A3B1BKY5"/>
<feature type="region of interest" description="Disordered" evidence="3">
    <location>
        <begin position="34"/>
        <end position="104"/>
    </location>
</feature>
<sequence>MKVRKTRVLIIAAFLFLGIALLQLAACDSVNKNGQGDGATEAKKDEKHDEHAHEGEERDEQTHEGEERDEQTHEGEERDEQTHEGEEHDEQTHEGEGAGHEGGVRLTDGELKEFDIGLAVAGPGELNVYVTLPGEVSVNQDMMAHIVPRVSGVVREVYKSLGDNVKRGEVIAVIESRELSDVKAEYLATHERISLAQANYTREARLWKEKVSSEQDYLNAKKELAEEKIALRSAEQKLHALGYSEKYLKKLLGRHNVTFTRYEIIAPFSGTVIKKHITLGEALQADSGMFVIADLSTVWVNLSIYQKDLPFVRKGASVLIIAGHGIPEYSGVISYIRPIVGEQTRTALARAVLSNEKGELRPGLFVTGKVNVKSLSVPILVPKTALQTYEGKTIVFIKTDEGFKPSEVTIGRSSDTSVELTSGLLENQEYVTKGAFTLKAELSKGEFESGHSH</sequence>
<dbReference type="GO" id="GO:0022857">
    <property type="term" value="F:transmembrane transporter activity"/>
    <property type="evidence" value="ECO:0007669"/>
    <property type="project" value="InterPro"/>
</dbReference>
<dbReference type="SUPFAM" id="SSF111369">
    <property type="entry name" value="HlyD-like secretion proteins"/>
    <property type="match status" value="1"/>
</dbReference>
<evidence type="ECO:0000256" key="2">
    <source>
        <dbReference type="ARBA" id="ARBA00022448"/>
    </source>
</evidence>
<dbReference type="PANTHER" id="PTHR30097:SF4">
    <property type="entry name" value="SLR6042 PROTEIN"/>
    <property type="match status" value="1"/>
</dbReference>
<dbReference type="Gene3D" id="2.40.420.20">
    <property type="match status" value="1"/>
</dbReference>
<dbReference type="NCBIfam" id="TIGR01730">
    <property type="entry name" value="RND_mfp"/>
    <property type="match status" value="1"/>
</dbReference>
<dbReference type="InterPro" id="IPR006143">
    <property type="entry name" value="RND_pump_MFP"/>
</dbReference>
<dbReference type="InterPro" id="IPR058792">
    <property type="entry name" value="Beta-barrel_RND_2"/>
</dbReference>
<dbReference type="FunFam" id="2.40.30.170:FF:000010">
    <property type="entry name" value="Efflux RND transporter periplasmic adaptor subunit"/>
    <property type="match status" value="1"/>
</dbReference>
<reference evidence="8" key="1">
    <citation type="submission" date="2018-06" db="EMBL/GenBank/DDBJ databases">
        <authorList>
            <person name="Zhirakovskaya E."/>
        </authorList>
    </citation>
    <scope>NUCLEOTIDE SEQUENCE</scope>
</reference>
<dbReference type="Pfam" id="PF25973">
    <property type="entry name" value="BSH_CzcB"/>
    <property type="match status" value="1"/>
</dbReference>
<organism evidence="8">
    <name type="scientific">hydrothermal vent metagenome</name>
    <dbReference type="NCBI Taxonomy" id="652676"/>
    <lineage>
        <taxon>unclassified sequences</taxon>
        <taxon>metagenomes</taxon>
        <taxon>ecological metagenomes</taxon>
    </lineage>
</organism>
<accession>A0A3B1BKY5</accession>
<dbReference type="InterPro" id="IPR051909">
    <property type="entry name" value="MFP_Cation_Efflux"/>
</dbReference>
<evidence type="ECO:0000259" key="7">
    <source>
        <dbReference type="Pfam" id="PF25975"/>
    </source>
</evidence>
<dbReference type="PANTHER" id="PTHR30097">
    <property type="entry name" value="CATION EFFLUX SYSTEM PROTEIN CUSB"/>
    <property type="match status" value="1"/>
</dbReference>
<dbReference type="Pfam" id="PF25893">
    <property type="entry name" value="HH_CzcB"/>
    <property type="match status" value="1"/>
</dbReference>
<feature type="domain" description="CzcB-like barrel-sandwich hybrid" evidence="6">
    <location>
        <begin position="143"/>
        <end position="294"/>
    </location>
</feature>
<evidence type="ECO:0000259" key="6">
    <source>
        <dbReference type="Pfam" id="PF25973"/>
    </source>
</evidence>
<evidence type="ECO:0000256" key="3">
    <source>
        <dbReference type="SAM" id="MobiDB-lite"/>
    </source>
</evidence>
<feature type="domain" description="CzcB-like C-terminal circularly permuted SH3-like" evidence="7">
    <location>
        <begin position="379"/>
        <end position="439"/>
    </location>
</feature>
<protein>
    <submittedName>
        <fullName evidence="8">Cobalt/zinc/cadmium efflux RND transporter, membrane fusion protein, CzcB family</fullName>
    </submittedName>
</protein>
<feature type="domain" description="CzcB-like alpha-helical hairpin" evidence="4">
    <location>
        <begin position="181"/>
        <end position="240"/>
    </location>
</feature>
<dbReference type="GO" id="GO:0015679">
    <property type="term" value="P:plasma membrane copper ion transport"/>
    <property type="evidence" value="ECO:0007669"/>
    <property type="project" value="TreeGrafter"/>
</dbReference>
<feature type="domain" description="CusB-like beta-barrel" evidence="5">
    <location>
        <begin position="297"/>
        <end position="371"/>
    </location>
</feature>
<dbReference type="Gene3D" id="2.40.30.170">
    <property type="match status" value="1"/>
</dbReference>
<dbReference type="Gene3D" id="2.40.50.100">
    <property type="match status" value="1"/>
</dbReference>